<accession>A0A5J5QT27</accession>
<dbReference type="SUPFAM" id="SSF63411">
    <property type="entry name" value="LuxS/MPP-like metallohydrolase"/>
    <property type="match status" value="1"/>
</dbReference>
<organism evidence="3 4">
    <name type="scientific">Gossypium barbadense</name>
    <name type="common">Sea Island cotton</name>
    <name type="synonym">Hibiscus barbadensis</name>
    <dbReference type="NCBI Taxonomy" id="3634"/>
    <lineage>
        <taxon>Eukaryota</taxon>
        <taxon>Viridiplantae</taxon>
        <taxon>Streptophyta</taxon>
        <taxon>Embryophyta</taxon>
        <taxon>Tracheophyta</taxon>
        <taxon>Spermatophyta</taxon>
        <taxon>Magnoliopsida</taxon>
        <taxon>eudicotyledons</taxon>
        <taxon>Gunneridae</taxon>
        <taxon>Pentapetalae</taxon>
        <taxon>rosids</taxon>
        <taxon>malvids</taxon>
        <taxon>Malvales</taxon>
        <taxon>Malvaceae</taxon>
        <taxon>Malvoideae</taxon>
        <taxon>Gossypium</taxon>
    </lineage>
</organism>
<name>A0A5J5QT27_GOSBA</name>
<dbReference type="Gene3D" id="3.30.830.10">
    <property type="entry name" value="Metalloenzyme, LuxS/M16 peptidase-like"/>
    <property type="match status" value="1"/>
</dbReference>
<evidence type="ECO:0000313" key="3">
    <source>
        <dbReference type="EMBL" id="KAB2021444.1"/>
    </source>
</evidence>
<keyword evidence="4" id="KW-1185">Reference proteome</keyword>
<evidence type="ECO:0000256" key="1">
    <source>
        <dbReference type="ARBA" id="ARBA00022723"/>
    </source>
</evidence>
<dbReference type="PANTHER" id="PTHR43690">
    <property type="entry name" value="NARDILYSIN"/>
    <property type="match status" value="1"/>
</dbReference>
<dbReference type="InterPro" id="IPR011249">
    <property type="entry name" value="Metalloenz_LuxS/M16"/>
</dbReference>
<dbReference type="Pfam" id="PF05193">
    <property type="entry name" value="Peptidase_M16_C"/>
    <property type="match status" value="1"/>
</dbReference>
<dbReference type="PANTHER" id="PTHR43690:SF18">
    <property type="entry name" value="INSULIN-DEGRADING ENZYME-RELATED"/>
    <property type="match status" value="1"/>
</dbReference>
<dbReference type="Proteomes" id="UP000327439">
    <property type="component" value="Chromosome D07"/>
</dbReference>
<keyword evidence="1" id="KW-0479">Metal-binding</keyword>
<feature type="domain" description="Peptidase M16 C-terminal" evidence="2">
    <location>
        <begin position="69"/>
        <end position="120"/>
    </location>
</feature>
<evidence type="ECO:0000259" key="2">
    <source>
        <dbReference type="Pfam" id="PF05193"/>
    </source>
</evidence>
<dbReference type="GO" id="GO:0046872">
    <property type="term" value="F:metal ion binding"/>
    <property type="evidence" value="ECO:0007669"/>
    <property type="project" value="UniProtKB-KW"/>
</dbReference>
<dbReference type="AlphaFoldDB" id="A0A5J5QT27"/>
<evidence type="ECO:0000313" key="4">
    <source>
        <dbReference type="Proteomes" id="UP000327439"/>
    </source>
</evidence>
<gene>
    <name evidence="3" type="ORF">ES319_D07G139600v1</name>
</gene>
<dbReference type="EMBL" id="CM018221">
    <property type="protein sequence ID" value="KAB2021444.1"/>
    <property type="molecule type" value="Genomic_DNA"/>
</dbReference>
<dbReference type="InterPro" id="IPR050626">
    <property type="entry name" value="Peptidase_M16"/>
</dbReference>
<dbReference type="GO" id="GO:0005829">
    <property type="term" value="C:cytosol"/>
    <property type="evidence" value="ECO:0007669"/>
    <property type="project" value="TreeGrafter"/>
</dbReference>
<dbReference type="OrthoDB" id="952271at2759"/>
<reference evidence="4" key="1">
    <citation type="journal article" date="2020" name="Nat. Genet.">
        <title>Genomic diversifications of five Gossypium allopolyploid species and their impact on cotton improvement.</title>
        <authorList>
            <person name="Chen Z.J."/>
            <person name="Sreedasyam A."/>
            <person name="Ando A."/>
            <person name="Song Q."/>
            <person name="De Santiago L.M."/>
            <person name="Hulse-Kemp A.M."/>
            <person name="Ding M."/>
            <person name="Ye W."/>
            <person name="Kirkbride R.C."/>
            <person name="Jenkins J."/>
            <person name="Plott C."/>
            <person name="Lovell J."/>
            <person name="Lin Y.M."/>
            <person name="Vaughn R."/>
            <person name="Liu B."/>
            <person name="Simpson S."/>
            <person name="Scheffler B.E."/>
            <person name="Wen L."/>
            <person name="Saski C.A."/>
            <person name="Grover C.E."/>
            <person name="Hu G."/>
            <person name="Conover J.L."/>
            <person name="Carlson J.W."/>
            <person name="Shu S."/>
            <person name="Boston L.B."/>
            <person name="Williams M."/>
            <person name="Peterson D.G."/>
            <person name="McGee K."/>
            <person name="Jones D.C."/>
            <person name="Wendel J.F."/>
            <person name="Stelly D.M."/>
            <person name="Grimwood J."/>
            <person name="Schmutz J."/>
        </authorList>
    </citation>
    <scope>NUCLEOTIDE SEQUENCE [LARGE SCALE GENOMIC DNA]</scope>
    <source>
        <strain evidence="4">cv. 3-79</strain>
    </source>
</reference>
<dbReference type="InterPro" id="IPR007863">
    <property type="entry name" value="Peptidase_M16_C"/>
</dbReference>
<protein>
    <recommendedName>
        <fullName evidence="2">Peptidase M16 C-terminal domain-containing protein</fullName>
    </recommendedName>
</protein>
<sequence>MGICSQETLRSSWRTRRGRLIQEGATEKLCFRLLQADLFLAPQILAGIERFNVDMKSLVDAIEKGIDLRKQILELYNDYYHGGLMKLVVIGGESLDILQHWVVELFSDIRQGSQGKPEFKVEGPVWRASKLYRLEAVKDVHILELRMRYMHFSMWMGNLYL</sequence>
<proteinExistence type="predicted"/>